<dbReference type="EnsemblPlants" id="PGSC0003DMT400084335">
    <property type="protein sequence ID" value="PGSC0003DMT400084335"/>
    <property type="gene ID" value="PGSC0003DMG400033948"/>
</dbReference>
<organism evidence="1 2">
    <name type="scientific">Solanum tuberosum</name>
    <name type="common">Potato</name>
    <dbReference type="NCBI Taxonomy" id="4113"/>
    <lineage>
        <taxon>Eukaryota</taxon>
        <taxon>Viridiplantae</taxon>
        <taxon>Streptophyta</taxon>
        <taxon>Embryophyta</taxon>
        <taxon>Tracheophyta</taxon>
        <taxon>Spermatophyta</taxon>
        <taxon>Magnoliopsida</taxon>
        <taxon>eudicotyledons</taxon>
        <taxon>Gunneridae</taxon>
        <taxon>Pentapetalae</taxon>
        <taxon>asterids</taxon>
        <taxon>lamiids</taxon>
        <taxon>Solanales</taxon>
        <taxon>Solanaceae</taxon>
        <taxon>Solanoideae</taxon>
        <taxon>Solaneae</taxon>
        <taxon>Solanum</taxon>
    </lineage>
</organism>
<reference evidence="2" key="1">
    <citation type="journal article" date="2011" name="Nature">
        <title>Genome sequence and analysis of the tuber crop potato.</title>
        <authorList>
            <consortium name="The Potato Genome Sequencing Consortium"/>
        </authorList>
    </citation>
    <scope>NUCLEOTIDE SEQUENCE [LARGE SCALE GENOMIC DNA]</scope>
    <source>
        <strain evidence="2">cv. DM1-3 516 R44</strain>
    </source>
</reference>
<dbReference type="PaxDb" id="4113-PGSC0003DMT400074893"/>
<dbReference type="Gramene" id="PGSC0003DMT400074893">
    <property type="protein sequence ID" value="PGSC0003DMT400074893"/>
    <property type="gene ID" value="PGSC0003DMG400029124"/>
</dbReference>
<evidence type="ECO:0000313" key="2">
    <source>
        <dbReference type="Proteomes" id="UP000011115"/>
    </source>
</evidence>
<dbReference type="STRING" id="4113.M1CUB3"/>
<dbReference type="HOGENOM" id="CLU_2854055_0_0_1"/>
<dbReference type="EnsemblPlants" id="PGSC0003DMT400074893">
    <property type="protein sequence ID" value="PGSC0003DMT400074893"/>
    <property type="gene ID" value="PGSC0003DMG400029124"/>
</dbReference>
<dbReference type="eggNOG" id="KOG0331">
    <property type="taxonomic scope" value="Eukaryota"/>
</dbReference>
<dbReference type="SUPFAM" id="SSF51045">
    <property type="entry name" value="WW domain"/>
    <property type="match status" value="1"/>
</dbReference>
<dbReference type="AlphaFoldDB" id="M1CUB3"/>
<dbReference type="Gramene" id="PGSC0003DMT400084335">
    <property type="protein sequence ID" value="PGSC0003DMT400084335"/>
    <property type="gene ID" value="PGSC0003DMG400033948"/>
</dbReference>
<keyword evidence="2" id="KW-1185">Reference proteome</keyword>
<reference evidence="1" key="2">
    <citation type="submission" date="2015-06" db="UniProtKB">
        <authorList>
            <consortium name="EnsemblPlants"/>
        </authorList>
    </citation>
    <scope>IDENTIFICATION</scope>
    <source>
        <strain evidence="1">DM1-3 516 R44</strain>
    </source>
</reference>
<accession>M1CUB3</accession>
<sequence>MASLGLCYAPDDSTLSQSWKGLIDCSAGILYYWNTETSVTQYENNLGCVQDSKLICHVLIAQSDL</sequence>
<dbReference type="InterPro" id="IPR036020">
    <property type="entry name" value="WW_dom_sf"/>
</dbReference>
<dbReference type="InParanoid" id="M1CUB3"/>
<proteinExistence type="predicted"/>
<dbReference type="Proteomes" id="UP000011115">
    <property type="component" value="Unassembled WGS sequence"/>
</dbReference>
<evidence type="ECO:0000313" key="1">
    <source>
        <dbReference type="EnsemblPlants" id="PGSC0003DMT400074893"/>
    </source>
</evidence>
<name>M1CUB3_SOLTU</name>
<protein>
    <submittedName>
        <fullName evidence="1">DEAD-box ATP-dependent RNA helicase 40</fullName>
    </submittedName>
</protein>